<feature type="transmembrane region" description="Helical" evidence="1">
    <location>
        <begin position="12"/>
        <end position="30"/>
    </location>
</feature>
<keyword evidence="1" id="KW-0812">Transmembrane</keyword>
<dbReference type="AlphaFoldDB" id="A0A9N7V6Z3"/>
<comment type="caution">
    <text evidence="2">The sequence shown here is derived from an EMBL/GenBank/DDBJ whole genome shotgun (WGS) entry which is preliminary data.</text>
</comment>
<evidence type="ECO:0000256" key="1">
    <source>
        <dbReference type="SAM" id="Phobius"/>
    </source>
</evidence>
<organism evidence="2 3">
    <name type="scientific">Pleuronectes platessa</name>
    <name type="common">European plaice</name>
    <dbReference type="NCBI Taxonomy" id="8262"/>
    <lineage>
        <taxon>Eukaryota</taxon>
        <taxon>Metazoa</taxon>
        <taxon>Chordata</taxon>
        <taxon>Craniata</taxon>
        <taxon>Vertebrata</taxon>
        <taxon>Euteleostomi</taxon>
        <taxon>Actinopterygii</taxon>
        <taxon>Neopterygii</taxon>
        <taxon>Teleostei</taxon>
        <taxon>Neoteleostei</taxon>
        <taxon>Acanthomorphata</taxon>
        <taxon>Carangaria</taxon>
        <taxon>Pleuronectiformes</taxon>
        <taxon>Pleuronectoidei</taxon>
        <taxon>Pleuronectidae</taxon>
        <taxon>Pleuronectes</taxon>
    </lineage>
</organism>
<accession>A0A9N7V6Z3</accession>
<sequence>MGAGDRVLSEEYFELLLFFSLLFSSPLVFFPSSNLKFSLCISYKRDGLCENIYKHPSHRRTSLTVRASDRDYKPLKTGAMEEEVFAFLGKLHKHIRTLFAGKQHRKDM</sequence>
<reference evidence="2" key="1">
    <citation type="submission" date="2020-03" db="EMBL/GenBank/DDBJ databases">
        <authorList>
            <person name="Weist P."/>
        </authorList>
    </citation>
    <scope>NUCLEOTIDE SEQUENCE</scope>
</reference>
<evidence type="ECO:0000313" key="3">
    <source>
        <dbReference type="Proteomes" id="UP001153269"/>
    </source>
</evidence>
<name>A0A9N7V6Z3_PLEPL</name>
<dbReference type="Proteomes" id="UP001153269">
    <property type="component" value="Unassembled WGS sequence"/>
</dbReference>
<evidence type="ECO:0000313" key="2">
    <source>
        <dbReference type="EMBL" id="CAB1444018.1"/>
    </source>
</evidence>
<protein>
    <submittedName>
        <fullName evidence="2">Uncharacterized protein</fullName>
    </submittedName>
</protein>
<keyword evidence="1" id="KW-0472">Membrane</keyword>
<gene>
    <name evidence="2" type="ORF">PLEPLA_LOCUS31734</name>
</gene>
<keyword evidence="3" id="KW-1185">Reference proteome</keyword>
<dbReference type="EMBL" id="CADEAL010003268">
    <property type="protein sequence ID" value="CAB1444018.1"/>
    <property type="molecule type" value="Genomic_DNA"/>
</dbReference>
<keyword evidence="1" id="KW-1133">Transmembrane helix</keyword>
<proteinExistence type="predicted"/>